<dbReference type="EMBL" id="JAHLKM010000006">
    <property type="protein sequence ID" value="MCQ4333260.1"/>
    <property type="molecule type" value="Genomic_DNA"/>
</dbReference>
<name>A0A9R1CSS8_9EURY</name>
<dbReference type="AlphaFoldDB" id="A0A9R1CSS8"/>
<comment type="caution">
    <text evidence="1">The sequence shown here is derived from an EMBL/GenBank/DDBJ whole genome shotgun (WGS) entry which is preliminary data.</text>
</comment>
<reference evidence="1" key="1">
    <citation type="journal article" date="2023" name="Front. Microbiol.">
        <title>Genomic-based phylogenetic and metabolic analyses of the genus Natronomonas, and description of Natronomonas aquatica sp. nov.</title>
        <authorList>
            <person name="Garcia-Roldan A."/>
            <person name="Duran-Viseras A."/>
            <person name="de la Haba R.R."/>
            <person name="Corral P."/>
            <person name="Sanchez-Porro C."/>
            <person name="Ventosa A."/>
        </authorList>
    </citation>
    <scope>NUCLEOTIDE SEQUENCE</scope>
    <source>
        <strain evidence="1">F2-12</strain>
    </source>
</reference>
<sequence length="91" mass="10566">MEDPEDEFEWISEEDLRAATDDELVEQVMTLQKHVHTLQNDLDELRELVYLLLDLQTGLVEEFHPELHALLEELETEGASGDVIDFDTEPE</sequence>
<evidence type="ECO:0000313" key="1">
    <source>
        <dbReference type="EMBL" id="MCQ4333260.1"/>
    </source>
</evidence>
<dbReference type="RefSeq" id="WP_256029280.1">
    <property type="nucleotide sequence ID" value="NZ_JAHLKM010000006.1"/>
</dbReference>
<protein>
    <submittedName>
        <fullName evidence="1">Uncharacterized protein</fullName>
    </submittedName>
</protein>
<accession>A0A9R1CSS8</accession>
<dbReference type="Proteomes" id="UP001139494">
    <property type="component" value="Unassembled WGS sequence"/>
</dbReference>
<organism evidence="1 2">
    <name type="scientific">Natronomonas aquatica</name>
    <dbReference type="NCBI Taxonomy" id="2841590"/>
    <lineage>
        <taxon>Archaea</taxon>
        <taxon>Methanobacteriati</taxon>
        <taxon>Methanobacteriota</taxon>
        <taxon>Stenosarchaea group</taxon>
        <taxon>Halobacteria</taxon>
        <taxon>Halobacteriales</taxon>
        <taxon>Natronomonadaceae</taxon>
        <taxon>Natronomonas</taxon>
    </lineage>
</organism>
<evidence type="ECO:0000313" key="2">
    <source>
        <dbReference type="Proteomes" id="UP001139494"/>
    </source>
</evidence>
<gene>
    <name evidence="1" type="ORF">KM295_07155</name>
</gene>
<proteinExistence type="predicted"/>
<keyword evidence="2" id="KW-1185">Reference proteome</keyword>